<evidence type="ECO:0000259" key="11">
    <source>
        <dbReference type="Pfam" id="PF02872"/>
    </source>
</evidence>
<feature type="domain" description="5'-Nucleotidase C-terminal" evidence="11">
    <location>
        <begin position="892"/>
        <end position="1034"/>
    </location>
</feature>
<dbReference type="PANTHER" id="PTHR11575">
    <property type="entry name" value="5'-NUCLEOTIDASE-RELATED"/>
    <property type="match status" value="1"/>
</dbReference>
<comment type="catalytic activity">
    <reaction evidence="1">
        <text>a ribonucleoside 3'-phosphate + H2O = a ribonucleoside + phosphate</text>
        <dbReference type="Rhea" id="RHEA:10144"/>
        <dbReference type="ChEBI" id="CHEBI:13197"/>
        <dbReference type="ChEBI" id="CHEBI:15377"/>
        <dbReference type="ChEBI" id="CHEBI:18254"/>
        <dbReference type="ChEBI" id="CHEBI:43474"/>
        <dbReference type="EC" id="3.1.3.6"/>
    </reaction>
</comment>
<dbReference type="AlphaFoldDB" id="A0A1C0AC94"/>
<dbReference type="GO" id="GO:0009166">
    <property type="term" value="P:nucleotide catabolic process"/>
    <property type="evidence" value="ECO:0007669"/>
    <property type="project" value="InterPro"/>
</dbReference>
<name>A0A1C0AC94_9FIRM</name>
<feature type="domain" description="Calcineurin-like phosphoesterase" evidence="10">
    <location>
        <begin position="40"/>
        <end position="262"/>
    </location>
</feature>
<evidence type="ECO:0000256" key="9">
    <source>
        <dbReference type="ARBA" id="ARBA00023268"/>
    </source>
</evidence>
<dbReference type="Pfam" id="PF00149">
    <property type="entry name" value="Metallophos"/>
    <property type="match status" value="2"/>
</dbReference>
<protein>
    <submittedName>
        <fullName evidence="12">Uncharacterized protein</fullName>
    </submittedName>
</protein>
<comment type="cofactor">
    <cofactor evidence="3">
        <name>a divalent metal cation</name>
        <dbReference type="ChEBI" id="CHEBI:60240"/>
    </cofactor>
</comment>
<dbReference type="GO" id="GO:0008663">
    <property type="term" value="F:2',3'-cyclic-nucleotide 2'-phosphodiesterase activity"/>
    <property type="evidence" value="ECO:0007669"/>
    <property type="project" value="UniProtKB-EC"/>
</dbReference>
<evidence type="ECO:0000256" key="3">
    <source>
        <dbReference type="ARBA" id="ARBA00001968"/>
    </source>
</evidence>
<reference evidence="12 13" key="2">
    <citation type="submission" date="2016-08" db="EMBL/GenBank/DDBJ databases">
        <title>Orenia metallireducens sp. nov. strain Z6, a Novel Metal-reducing Firmicute from the Deep Subsurface.</title>
        <authorList>
            <person name="Maxim B.I."/>
            <person name="Kenneth K."/>
            <person name="Flynn T.M."/>
            <person name="Oloughlin E.J."/>
            <person name="Locke R.A."/>
            <person name="Weber J.R."/>
            <person name="Egan S.M."/>
            <person name="Mackie R.I."/>
            <person name="Cann I.K."/>
        </authorList>
    </citation>
    <scope>NUCLEOTIDE SEQUENCE [LARGE SCALE GENOMIC DNA]</scope>
    <source>
        <strain evidence="12 13">Z6</strain>
    </source>
</reference>
<comment type="caution">
    <text evidence="12">The sequence shown here is derived from an EMBL/GenBank/DDBJ whole genome shotgun (WGS) entry which is preliminary data.</text>
</comment>
<dbReference type="InterPro" id="IPR029052">
    <property type="entry name" value="Metallo-depent_PP-like"/>
</dbReference>
<dbReference type="CDD" id="cd00845">
    <property type="entry name" value="MPP_UshA_N_like"/>
    <property type="match status" value="1"/>
</dbReference>
<proteinExistence type="predicted"/>
<feature type="domain" description="5'-Nucleotidase C-terminal" evidence="11">
    <location>
        <begin position="352"/>
        <end position="500"/>
    </location>
</feature>
<dbReference type="PANTHER" id="PTHR11575:SF24">
    <property type="entry name" value="5'-NUCLEOTIDASE"/>
    <property type="match status" value="1"/>
</dbReference>
<dbReference type="GO" id="GO:0030288">
    <property type="term" value="C:outer membrane-bounded periplasmic space"/>
    <property type="evidence" value="ECO:0007669"/>
    <property type="project" value="TreeGrafter"/>
</dbReference>
<dbReference type="SUPFAM" id="SSF56300">
    <property type="entry name" value="Metallo-dependent phosphatases"/>
    <property type="match status" value="2"/>
</dbReference>
<gene>
    <name evidence="12" type="ORF">U472_01870</name>
</gene>
<evidence type="ECO:0000313" key="12">
    <source>
        <dbReference type="EMBL" id="OCL27972.1"/>
    </source>
</evidence>
<dbReference type="GO" id="GO:0008253">
    <property type="term" value="F:5'-nucleotidase activity"/>
    <property type="evidence" value="ECO:0007669"/>
    <property type="project" value="TreeGrafter"/>
</dbReference>
<accession>A0A1C0AC94</accession>
<dbReference type="Pfam" id="PF02872">
    <property type="entry name" value="5_nucleotid_C"/>
    <property type="match status" value="2"/>
</dbReference>
<dbReference type="GO" id="GO:0008254">
    <property type="term" value="F:3'-nucleotidase activity"/>
    <property type="evidence" value="ECO:0007669"/>
    <property type="project" value="UniProtKB-EC"/>
</dbReference>
<evidence type="ECO:0000256" key="8">
    <source>
        <dbReference type="ARBA" id="ARBA00022801"/>
    </source>
</evidence>
<evidence type="ECO:0000256" key="5">
    <source>
        <dbReference type="ARBA" id="ARBA00022723"/>
    </source>
</evidence>
<dbReference type="OrthoDB" id="9800780at2"/>
<dbReference type="InterPro" id="IPR041827">
    <property type="entry name" value="CpdB_N"/>
</dbReference>
<keyword evidence="8" id="KW-0378">Hydrolase</keyword>
<evidence type="ECO:0000259" key="10">
    <source>
        <dbReference type="Pfam" id="PF00149"/>
    </source>
</evidence>
<keyword evidence="5" id="KW-0479">Metal-binding</keyword>
<dbReference type="InterPro" id="IPR008334">
    <property type="entry name" value="5'-Nucleotdase_C"/>
</dbReference>
<dbReference type="InterPro" id="IPR004843">
    <property type="entry name" value="Calcineurin-like_PHP"/>
</dbReference>
<dbReference type="InterPro" id="IPR006179">
    <property type="entry name" value="5_nucleotidase/apyrase"/>
</dbReference>
<dbReference type="GO" id="GO:0046872">
    <property type="term" value="F:metal ion binding"/>
    <property type="evidence" value="ECO:0007669"/>
    <property type="project" value="UniProtKB-KW"/>
</dbReference>
<feature type="domain" description="Calcineurin-like phosphoesterase" evidence="10">
    <location>
        <begin position="598"/>
        <end position="810"/>
    </location>
</feature>
<comment type="subcellular location">
    <subcellularLocation>
        <location evidence="4">Cell envelope</location>
    </subcellularLocation>
</comment>
<comment type="catalytic activity">
    <reaction evidence="2">
        <text>a nucleoside 2',3'-cyclic phosphate + H2O = a nucleoside 3'-phosphate + H(+)</text>
        <dbReference type="Rhea" id="RHEA:19621"/>
        <dbReference type="ChEBI" id="CHEBI:15377"/>
        <dbReference type="ChEBI" id="CHEBI:15378"/>
        <dbReference type="ChEBI" id="CHEBI:66949"/>
        <dbReference type="ChEBI" id="CHEBI:66954"/>
        <dbReference type="EC" id="3.1.4.16"/>
    </reaction>
</comment>
<keyword evidence="13" id="KW-1185">Reference proteome</keyword>
<evidence type="ECO:0000313" key="13">
    <source>
        <dbReference type="Proteomes" id="UP000093514"/>
    </source>
</evidence>
<dbReference type="GO" id="GO:0008768">
    <property type="term" value="F:UDP-sugar diphosphatase activity"/>
    <property type="evidence" value="ECO:0007669"/>
    <property type="project" value="TreeGrafter"/>
</dbReference>
<evidence type="ECO:0000256" key="4">
    <source>
        <dbReference type="ARBA" id="ARBA00004196"/>
    </source>
</evidence>
<dbReference type="SUPFAM" id="SSF55816">
    <property type="entry name" value="5'-nucleotidase (syn. UDP-sugar hydrolase), C-terminal domain"/>
    <property type="match status" value="2"/>
</dbReference>
<evidence type="ECO:0000256" key="6">
    <source>
        <dbReference type="ARBA" id="ARBA00022729"/>
    </source>
</evidence>
<organism evidence="12 13">
    <name type="scientific">Orenia metallireducens</name>
    <dbReference type="NCBI Taxonomy" id="1413210"/>
    <lineage>
        <taxon>Bacteria</taxon>
        <taxon>Bacillati</taxon>
        <taxon>Bacillota</taxon>
        <taxon>Clostridia</taxon>
        <taxon>Halanaerobiales</taxon>
        <taxon>Halobacteroidaceae</taxon>
        <taxon>Orenia</taxon>
    </lineage>
</organism>
<evidence type="ECO:0000256" key="2">
    <source>
        <dbReference type="ARBA" id="ARBA00001730"/>
    </source>
</evidence>
<keyword evidence="7" id="KW-0547">Nucleotide-binding</keyword>
<dbReference type="Gene3D" id="3.60.21.10">
    <property type="match status" value="2"/>
</dbReference>
<dbReference type="InterPro" id="IPR036907">
    <property type="entry name" value="5'-Nucleotdase_C_sf"/>
</dbReference>
<keyword evidence="6" id="KW-0732">Signal</keyword>
<dbReference type="PROSITE" id="PS00786">
    <property type="entry name" value="5_NUCLEOTIDASE_2"/>
    <property type="match status" value="2"/>
</dbReference>
<dbReference type="Gene3D" id="3.90.780.10">
    <property type="entry name" value="5'-Nucleotidase, C-terminal domain"/>
    <property type="match status" value="2"/>
</dbReference>
<reference evidence="13" key="1">
    <citation type="submission" date="2016-07" db="EMBL/GenBank/DDBJ databases">
        <authorList>
            <person name="Florea S."/>
            <person name="Webb J.S."/>
            <person name="Jaromczyk J."/>
            <person name="Schardl C.L."/>
        </authorList>
    </citation>
    <scope>NUCLEOTIDE SEQUENCE [LARGE SCALE GENOMIC DNA]</scope>
    <source>
        <strain evidence="13">Z6</strain>
    </source>
</reference>
<dbReference type="CDD" id="cd07410">
    <property type="entry name" value="MPP_CpdB_N"/>
    <property type="match status" value="1"/>
</dbReference>
<sequence length="1078" mass="119213">MYKKNLISKALILVIVLTLFAIGVSAMSSRPLEDKSKTITILQTSDIHGHIYPWAYKTDEEDDDVGLAKVYTIVKDIREENSNTLLVDSGDTIQGTTLADIFKDRGDVIHPMMNVMNLMNYDAWVLGNHEFNFGLGTLQNVIADANFPVLSANIHYKNEDRLFVKPYTIKEVDGIKVAILGLTTPNIPRWDGDKVTALEFEDMSETAKKYIPEMKKKGADIIIALAHAGLEGEGHKTGGDKVRKIAEENPEITAIFAGHNHEIVNQTVNGVLVVAPEDKGHQISRVDLTITKKSGKWVVINKKGTYLETKAVKAAPEVLELAKDYHQETIDYVTTPIGTATGDFTPEDEVKGIPSAQIQDTPLVDFINQIQLEATGADISSAALFDSNATIQAGPVSIKDATLIYKYPNTLYTVEITGKELKDYMELTAAYFNTYQDGDLTISFNPEIRGYNYDMFAGVEYKVDISKPAGERIVDLTFKSKTVTDEQTFTLALNNYRYGGLKASGIIHNEANFKSEKTIQQYIIDYIKEAKRINPTVDNNWKIIGADLSHPQRNKVIELINAGIINIPAKNRSWNAKSININDPQVQAALNNYKKIDILSTNDFHGNVRGGYEAGAANFAAVIDYYKKQNPEGTILVSGGDSYQGTPVSTLNHGAPVIELFNYLGYTASTIGNHEFDWGQDILAEITHKADYKFVAANLYNKNTDQVVDYAKPYIITEVNGVKVGIIGISTPDTLTSVMPTNIENLEFRDPAIVINKVAPKLRAAGADLIIVLSHMPGNTDWTTGEVSGELIEVAKEVDGIDGMIGGHSHDTVTATVNGIPIVEAYKHGRKIGHLSYFVNTETDEVVTIEPTTHAVRKTKLNISLDKKAQAIVDKYQKVIEPIMNEVLTTSKVSLKREYNDISNMGVLVTDAIKEYTQADVVFQNAGGLRIDIPAGKVKVEQIYSLLPFGNTVVTTEMTGQQIIDILEQSFTLDKGMMQLSGLKVIYDPNKAKYNRLISVQLADGTPLQLDKKYKVATNNFLAVGGDKFNTFKEVEFTNSYKEIKEIVIEYLRAQDTINPKVDNRVIKKNELVIEPAA</sequence>
<dbReference type="InterPro" id="IPR006146">
    <property type="entry name" value="5'-Nucleotdase_CS"/>
</dbReference>
<dbReference type="GO" id="GO:0000166">
    <property type="term" value="F:nucleotide binding"/>
    <property type="evidence" value="ECO:0007669"/>
    <property type="project" value="UniProtKB-KW"/>
</dbReference>
<dbReference type="EMBL" id="LWDV01000006">
    <property type="protein sequence ID" value="OCL27972.1"/>
    <property type="molecule type" value="Genomic_DNA"/>
</dbReference>
<evidence type="ECO:0000256" key="1">
    <source>
        <dbReference type="ARBA" id="ARBA00000527"/>
    </source>
</evidence>
<evidence type="ECO:0000256" key="7">
    <source>
        <dbReference type="ARBA" id="ARBA00022741"/>
    </source>
</evidence>
<dbReference type="RefSeq" id="WP_068714952.1">
    <property type="nucleotide sequence ID" value="NZ_LWDV01000006.1"/>
</dbReference>
<dbReference type="Proteomes" id="UP000093514">
    <property type="component" value="Unassembled WGS sequence"/>
</dbReference>
<dbReference type="PRINTS" id="PR01607">
    <property type="entry name" value="APYRASEFAMLY"/>
</dbReference>
<keyword evidence="9" id="KW-0511">Multifunctional enzyme</keyword>